<dbReference type="GO" id="GO:0008236">
    <property type="term" value="F:serine-type peptidase activity"/>
    <property type="evidence" value="ECO:0007669"/>
    <property type="project" value="UniProtKB-KW"/>
</dbReference>
<dbReference type="PANTHER" id="PTHR32060">
    <property type="entry name" value="TAIL-SPECIFIC PROTEASE"/>
    <property type="match status" value="1"/>
</dbReference>
<evidence type="ECO:0000256" key="3">
    <source>
        <dbReference type="ARBA" id="ARBA00022801"/>
    </source>
</evidence>
<proteinExistence type="inferred from homology"/>
<evidence type="ECO:0000259" key="6">
    <source>
        <dbReference type="SMART" id="SM00228"/>
    </source>
</evidence>
<dbReference type="InterPro" id="IPR001478">
    <property type="entry name" value="PDZ"/>
</dbReference>
<protein>
    <submittedName>
        <fullName evidence="8">PDZ domain-containing protein</fullName>
    </submittedName>
</protein>
<dbReference type="InterPro" id="IPR029045">
    <property type="entry name" value="ClpP/crotonase-like_dom_sf"/>
</dbReference>
<comment type="caution">
    <text evidence="8">The sequence shown here is derived from an EMBL/GenBank/DDBJ whole genome shotgun (WGS) entry which is preliminary data.</text>
</comment>
<evidence type="ECO:0000313" key="9">
    <source>
        <dbReference type="Proteomes" id="UP000550787"/>
    </source>
</evidence>
<sequence>MRAPSVPVPAGPVSAGWIPAPLRGAGRRVTSVILPTRTIAIMLIVIHLMTPVLAPVAARAAGTPAPPPPPRPAPTPGQDTRSQDTSQILVQADPVPQAGQLDADMTISVVNAALTFLLPRTLESHTPRDFCLWGLNGLSAIDPSLTVVEQKGPEQKGANQNGIIQLSLGQEIVLRLPAPPDSDQAGWTDLTVRLMQAAWARSGTVRGAGADGLMQSFFDELFNHMDPYSRYVAPSPATTDRDTRTGGEAGTGLTLGRDARSILITGVNANGPAWPAGLATGQRLYAVNGRSTRDQTPGTVAQWLLGAPGSTVTVTVGDGRARRTVTLRRASVPPETVFAYAAEHMVVIRVTAFSADTAQEMSQYLDQASDDQHLRGLVLDLRGNRGGVLQQAVTASALVLDQGVAAITHGRDPEANHVWAVQGGDMTGGVPIVVLVDGRTASAAEILAASLADHRRAVVVGSATLGKGLVQTIGQMPDGGELFVTWSRVLAPLGWPLQGLGVMPQVCTSRGESDLERQLQDLAAGQVDMRDAVQATRATRYPVPVSRILDLRRACPAAIGTDSDLDAARSLIDNPAEYRAALSAIPEESPYAPQAE</sequence>
<evidence type="ECO:0000259" key="7">
    <source>
        <dbReference type="SMART" id="SM00245"/>
    </source>
</evidence>
<feature type="domain" description="Tail specific protease" evidence="7">
    <location>
        <begin position="320"/>
        <end position="509"/>
    </location>
</feature>
<dbReference type="PANTHER" id="PTHR32060:SF22">
    <property type="entry name" value="CARBOXYL-TERMINAL-PROCESSING PEPTIDASE 3, CHLOROPLASTIC"/>
    <property type="match status" value="1"/>
</dbReference>
<evidence type="ECO:0000256" key="1">
    <source>
        <dbReference type="ARBA" id="ARBA00009179"/>
    </source>
</evidence>
<dbReference type="Pfam" id="PF03572">
    <property type="entry name" value="Peptidase_S41"/>
    <property type="match status" value="1"/>
</dbReference>
<accession>A0A7W4I6S0</accession>
<feature type="compositionally biased region" description="Pro residues" evidence="5">
    <location>
        <begin position="64"/>
        <end position="75"/>
    </location>
</feature>
<gene>
    <name evidence="8" type="ORF">HLH33_13260</name>
</gene>
<dbReference type="Proteomes" id="UP000550787">
    <property type="component" value="Unassembled WGS sequence"/>
</dbReference>
<dbReference type="SUPFAM" id="SSF52096">
    <property type="entry name" value="ClpP/crotonase"/>
    <property type="match status" value="1"/>
</dbReference>
<dbReference type="Gene3D" id="3.30.750.44">
    <property type="match status" value="1"/>
</dbReference>
<dbReference type="Gene3D" id="3.90.226.10">
    <property type="entry name" value="2-enoyl-CoA Hydratase, Chain A, domain 1"/>
    <property type="match status" value="1"/>
</dbReference>
<dbReference type="GO" id="GO:0006508">
    <property type="term" value="P:proteolysis"/>
    <property type="evidence" value="ECO:0007669"/>
    <property type="project" value="UniProtKB-KW"/>
</dbReference>
<organism evidence="8 9">
    <name type="scientific">Gluconacetobacter diazotrophicus</name>
    <name type="common">Acetobacter diazotrophicus</name>
    <dbReference type="NCBI Taxonomy" id="33996"/>
    <lineage>
        <taxon>Bacteria</taxon>
        <taxon>Pseudomonadati</taxon>
        <taxon>Pseudomonadota</taxon>
        <taxon>Alphaproteobacteria</taxon>
        <taxon>Acetobacterales</taxon>
        <taxon>Acetobacteraceae</taxon>
        <taxon>Gluconacetobacter</taxon>
    </lineage>
</organism>
<dbReference type="InterPro" id="IPR036034">
    <property type="entry name" value="PDZ_sf"/>
</dbReference>
<dbReference type="InterPro" id="IPR004447">
    <property type="entry name" value="Peptidase_S41A"/>
</dbReference>
<dbReference type="EMBL" id="JABEQG010000027">
    <property type="protein sequence ID" value="MBB2157267.1"/>
    <property type="molecule type" value="Genomic_DNA"/>
</dbReference>
<evidence type="ECO:0000256" key="2">
    <source>
        <dbReference type="ARBA" id="ARBA00022670"/>
    </source>
</evidence>
<dbReference type="AlphaFoldDB" id="A0A7W4I6S0"/>
<keyword evidence="3" id="KW-0378">Hydrolase</keyword>
<dbReference type="SMART" id="SM00228">
    <property type="entry name" value="PDZ"/>
    <property type="match status" value="1"/>
</dbReference>
<dbReference type="CDD" id="cd07560">
    <property type="entry name" value="Peptidase_S41_CPP"/>
    <property type="match status" value="1"/>
</dbReference>
<dbReference type="Pfam" id="PF17820">
    <property type="entry name" value="PDZ_6"/>
    <property type="match status" value="1"/>
</dbReference>
<dbReference type="RefSeq" id="WP_183116141.1">
    <property type="nucleotide sequence ID" value="NZ_JABEQG010000027.1"/>
</dbReference>
<name>A0A7W4I6S0_GLUDI</name>
<feature type="region of interest" description="Disordered" evidence="5">
    <location>
        <begin position="59"/>
        <end position="85"/>
    </location>
</feature>
<evidence type="ECO:0000256" key="4">
    <source>
        <dbReference type="ARBA" id="ARBA00022825"/>
    </source>
</evidence>
<reference evidence="8 9" key="1">
    <citation type="submission" date="2020-04" db="EMBL/GenBank/DDBJ databases">
        <title>Description of novel Gluconacetobacter.</title>
        <authorList>
            <person name="Sombolestani A."/>
        </authorList>
    </citation>
    <scope>NUCLEOTIDE SEQUENCE [LARGE SCALE GENOMIC DNA]</scope>
    <source>
        <strain evidence="8 9">LMG 7603</strain>
    </source>
</reference>
<dbReference type="SUPFAM" id="SSF50156">
    <property type="entry name" value="PDZ domain-like"/>
    <property type="match status" value="1"/>
</dbReference>
<dbReference type="GO" id="GO:0004175">
    <property type="term" value="F:endopeptidase activity"/>
    <property type="evidence" value="ECO:0007669"/>
    <property type="project" value="TreeGrafter"/>
</dbReference>
<dbReference type="SMART" id="SM00245">
    <property type="entry name" value="TSPc"/>
    <property type="match status" value="1"/>
</dbReference>
<keyword evidence="4" id="KW-0720">Serine protease</keyword>
<keyword evidence="2" id="KW-0645">Protease</keyword>
<dbReference type="InterPro" id="IPR041489">
    <property type="entry name" value="PDZ_6"/>
</dbReference>
<feature type="domain" description="PDZ" evidence="6">
    <location>
        <begin position="249"/>
        <end position="320"/>
    </location>
</feature>
<comment type="similarity">
    <text evidence="1">Belongs to the peptidase S41A family.</text>
</comment>
<dbReference type="Gene3D" id="2.30.42.10">
    <property type="match status" value="1"/>
</dbReference>
<dbReference type="InterPro" id="IPR005151">
    <property type="entry name" value="Tail-specific_protease"/>
</dbReference>
<evidence type="ECO:0000256" key="5">
    <source>
        <dbReference type="SAM" id="MobiDB-lite"/>
    </source>
</evidence>
<evidence type="ECO:0000313" key="8">
    <source>
        <dbReference type="EMBL" id="MBB2157267.1"/>
    </source>
</evidence>